<dbReference type="PANTHER" id="PTHR36536">
    <property type="entry name" value="UPF0111 PROTEIN HI_1603"/>
    <property type="match status" value="1"/>
</dbReference>
<gene>
    <name evidence="3" type="ORF">DFQ59_107132</name>
</gene>
<accession>A0A369C5F7</accession>
<dbReference type="InterPro" id="IPR018445">
    <property type="entry name" value="Put_Phosphate_transp_reg"/>
</dbReference>
<feature type="coiled-coil region" evidence="2">
    <location>
        <begin position="151"/>
        <end position="178"/>
    </location>
</feature>
<dbReference type="EMBL" id="QPJY01000007">
    <property type="protein sequence ID" value="RCX28385.1"/>
    <property type="molecule type" value="Genomic_DNA"/>
</dbReference>
<dbReference type="RefSeq" id="WP_245937283.1">
    <property type="nucleotide sequence ID" value="NZ_QPJY01000007.1"/>
</dbReference>
<dbReference type="Pfam" id="PF01865">
    <property type="entry name" value="PhoU_div"/>
    <property type="match status" value="1"/>
</dbReference>
<organism evidence="3 4">
    <name type="scientific">Thioalbus denitrificans</name>
    <dbReference type="NCBI Taxonomy" id="547122"/>
    <lineage>
        <taxon>Bacteria</taxon>
        <taxon>Pseudomonadati</taxon>
        <taxon>Pseudomonadota</taxon>
        <taxon>Gammaproteobacteria</taxon>
        <taxon>Chromatiales</taxon>
        <taxon>Ectothiorhodospiraceae</taxon>
        <taxon>Thioalbus</taxon>
    </lineage>
</organism>
<proteinExistence type="inferred from homology"/>
<comment type="similarity">
    <text evidence="1">Belongs to the UPF0111 family.</text>
</comment>
<protein>
    <recommendedName>
        <fullName evidence="5">TIGR00153 family protein</fullName>
    </recommendedName>
</protein>
<sequence>MFKNPIASLLGSSPFKALQEHMRVVLECAREVTPLFEALSAGDQERVREIEQRIFEREAAADSIKNQLRQHLPKSLFMPVDRRDLLEVLQMQDSIADTAQDIAGLLVERPMEVPEPLREPLLALTRRCVEVCEHSARVIEELDELLEMGFRGREADQVETMVDELNRLEDETDELGIRLVRSLFAHEDEMNPVSVMMWYQLINWIGDLADYAEKVGDRLRLLIAR</sequence>
<keyword evidence="4" id="KW-1185">Reference proteome</keyword>
<name>A0A369C5F7_9GAMM</name>
<evidence type="ECO:0000256" key="1">
    <source>
        <dbReference type="ARBA" id="ARBA00008591"/>
    </source>
</evidence>
<dbReference type="InterPro" id="IPR038078">
    <property type="entry name" value="PhoU-like_sf"/>
</dbReference>
<dbReference type="Gene3D" id="1.20.58.220">
    <property type="entry name" value="Phosphate transport system protein phou homolog 2, domain 2"/>
    <property type="match status" value="1"/>
</dbReference>
<evidence type="ECO:0000313" key="4">
    <source>
        <dbReference type="Proteomes" id="UP000252707"/>
    </source>
</evidence>
<evidence type="ECO:0000256" key="2">
    <source>
        <dbReference type="SAM" id="Coils"/>
    </source>
</evidence>
<dbReference type="Proteomes" id="UP000252707">
    <property type="component" value="Unassembled WGS sequence"/>
</dbReference>
<dbReference type="InterPro" id="IPR002727">
    <property type="entry name" value="DUF47"/>
</dbReference>
<dbReference type="PANTHER" id="PTHR36536:SF3">
    <property type="entry name" value="UPF0111 PROTEIN HI_1603"/>
    <property type="match status" value="1"/>
</dbReference>
<reference evidence="3 4" key="1">
    <citation type="submission" date="2018-07" db="EMBL/GenBank/DDBJ databases">
        <title>Genomic Encyclopedia of Type Strains, Phase IV (KMG-IV): sequencing the most valuable type-strain genomes for metagenomic binning, comparative biology and taxonomic classification.</title>
        <authorList>
            <person name="Goeker M."/>
        </authorList>
    </citation>
    <scope>NUCLEOTIDE SEQUENCE [LARGE SCALE GENOMIC DNA]</scope>
    <source>
        <strain evidence="3 4">DSM 26407</strain>
    </source>
</reference>
<dbReference type="SUPFAM" id="SSF109755">
    <property type="entry name" value="PhoU-like"/>
    <property type="match status" value="1"/>
</dbReference>
<comment type="caution">
    <text evidence="3">The sequence shown here is derived from an EMBL/GenBank/DDBJ whole genome shotgun (WGS) entry which is preliminary data.</text>
</comment>
<evidence type="ECO:0008006" key="5">
    <source>
        <dbReference type="Google" id="ProtNLM"/>
    </source>
</evidence>
<dbReference type="NCBIfam" id="TIGR00153">
    <property type="entry name" value="TIGR00153 family protein"/>
    <property type="match status" value="1"/>
</dbReference>
<dbReference type="AlphaFoldDB" id="A0A369C5F7"/>
<keyword evidence="2" id="KW-0175">Coiled coil</keyword>
<evidence type="ECO:0000313" key="3">
    <source>
        <dbReference type="EMBL" id="RCX28385.1"/>
    </source>
</evidence>